<reference evidence="9 10" key="1">
    <citation type="submission" date="2020-04" db="EMBL/GenBank/DDBJ databases">
        <authorList>
            <person name="Zheng R.K."/>
            <person name="Sun C.M."/>
        </authorList>
    </citation>
    <scope>NUCLEOTIDE SEQUENCE [LARGE SCALE GENOMIC DNA]</scope>
    <source>
        <strain evidence="10">zrk29</strain>
    </source>
</reference>
<comment type="catalytic activity">
    <reaction evidence="1 7">
        <text>a uridine in RNA = a pseudouridine in RNA</text>
        <dbReference type="Rhea" id="RHEA:48348"/>
        <dbReference type="Rhea" id="RHEA-COMP:12068"/>
        <dbReference type="Rhea" id="RHEA-COMP:12069"/>
        <dbReference type="ChEBI" id="CHEBI:65314"/>
        <dbReference type="ChEBI" id="CHEBI:65315"/>
    </reaction>
</comment>
<dbReference type="PROSITE" id="PS50889">
    <property type="entry name" value="S4"/>
    <property type="match status" value="1"/>
</dbReference>
<keyword evidence="10" id="KW-1185">Reference proteome</keyword>
<comment type="similarity">
    <text evidence="2 7">Belongs to the pseudouridine synthase RluA family.</text>
</comment>
<evidence type="ECO:0000256" key="6">
    <source>
        <dbReference type="PROSITE-ProRule" id="PRU00182"/>
    </source>
</evidence>
<evidence type="ECO:0000256" key="1">
    <source>
        <dbReference type="ARBA" id="ARBA00000073"/>
    </source>
</evidence>
<evidence type="ECO:0000256" key="7">
    <source>
        <dbReference type="RuleBase" id="RU362028"/>
    </source>
</evidence>
<dbReference type="NCBIfam" id="TIGR00005">
    <property type="entry name" value="rluA_subfam"/>
    <property type="match status" value="1"/>
</dbReference>
<dbReference type="InterPro" id="IPR006224">
    <property type="entry name" value="PsdUridine_synth_RluA-like_CS"/>
</dbReference>
<evidence type="ECO:0000256" key="5">
    <source>
        <dbReference type="PIRSR" id="PIRSR606225-1"/>
    </source>
</evidence>
<dbReference type="Gene3D" id="3.30.2350.10">
    <property type="entry name" value="Pseudouridine synthase"/>
    <property type="match status" value="1"/>
</dbReference>
<dbReference type="GO" id="GO:0120159">
    <property type="term" value="F:rRNA pseudouridine synthase activity"/>
    <property type="evidence" value="ECO:0007669"/>
    <property type="project" value="UniProtKB-ARBA"/>
</dbReference>
<dbReference type="InterPro" id="IPR006145">
    <property type="entry name" value="PsdUridine_synth_RsuA/RluA"/>
</dbReference>
<feature type="domain" description="RNA-binding S4" evidence="8">
    <location>
        <begin position="17"/>
        <end position="81"/>
    </location>
</feature>
<dbReference type="FunFam" id="3.30.2350.10:FF:000006">
    <property type="entry name" value="Pseudouridine synthase"/>
    <property type="match status" value="1"/>
</dbReference>
<proteinExistence type="inferred from homology"/>
<dbReference type="CDD" id="cd00165">
    <property type="entry name" value="S4"/>
    <property type="match status" value="1"/>
</dbReference>
<evidence type="ECO:0000313" key="9">
    <source>
        <dbReference type="EMBL" id="QLY39602.1"/>
    </source>
</evidence>
<comment type="function">
    <text evidence="7">Responsible for synthesis of pseudouridine from uracil.</text>
</comment>
<dbReference type="RefSeq" id="WP_312032078.1">
    <property type="nucleotide sequence ID" value="NZ_CP051151.1"/>
</dbReference>
<dbReference type="Gene3D" id="3.10.290.10">
    <property type="entry name" value="RNA-binding S4 domain"/>
    <property type="match status" value="1"/>
</dbReference>
<dbReference type="Pfam" id="PF00849">
    <property type="entry name" value="PseudoU_synth_2"/>
    <property type="match status" value="1"/>
</dbReference>
<dbReference type="EC" id="5.4.99.-" evidence="7"/>
<dbReference type="InterPro" id="IPR006225">
    <property type="entry name" value="PsdUridine_synth_RluC/D"/>
</dbReference>
<dbReference type="PANTHER" id="PTHR21600:SF44">
    <property type="entry name" value="RIBOSOMAL LARGE SUBUNIT PSEUDOURIDINE SYNTHASE D"/>
    <property type="match status" value="1"/>
</dbReference>
<keyword evidence="4 7" id="KW-0413">Isomerase</keyword>
<evidence type="ECO:0000256" key="3">
    <source>
        <dbReference type="ARBA" id="ARBA00022884"/>
    </source>
</evidence>
<evidence type="ECO:0000256" key="4">
    <source>
        <dbReference type="ARBA" id="ARBA00023235"/>
    </source>
</evidence>
<dbReference type="Proteomes" id="UP000512167">
    <property type="component" value="Chromosome"/>
</dbReference>
<dbReference type="SMART" id="SM00363">
    <property type="entry name" value="S4"/>
    <property type="match status" value="1"/>
</dbReference>
<feature type="active site" evidence="5">
    <location>
        <position position="140"/>
    </location>
</feature>
<sequence>MSDLFKSIIVDQEHQKERLDKFLSNQFDDLSRTIIQNLIEEDDVLVNQKSVKSSYKLKVNDLIEIFEFSLPSKDILPSNIPLDIVYEDDDVLVVNKVSGMVVHPAPGHYSDTLVNALMYHIDSLSDGSQASRPGIIHRIDKDTSGLLMVAKNNYAHEILAKELQEKKTKREYIALVSGVIKNKKGLINAPVGRDPSNRLRMNVVASGKNAVTHFEVLEQFKDCTLIECRLETGRTHQIRVHMKYINHPLVNDELYGEKIDDFGQYLHAKTLGFTHPRTKVWMEFDSELPIEFKNYIEKLRD</sequence>
<dbReference type="SUPFAM" id="SSF55174">
    <property type="entry name" value="Alpha-L RNA-binding motif"/>
    <property type="match status" value="1"/>
</dbReference>
<organism evidence="9 10">
    <name type="scientific">Hujiaoplasma nucleasis</name>
    <dbReference type="NCBI Taxonomy" id="2725268"/>
    <lineage>
        <taxon>Bacteria</taxon>
        <taxon>Bacillati</taxon>
        <taxon>Mycoplasmatota</taxon>
        <taxon>Mollicutes</taxon>
        <taxon>Candidatus Izemoplasmatales</taxon>
        <taxon>Hujiaoplasmataceae</taxon>
        <taxon>Hujiaoplasma</taxon>
    </lineage>
</organism>
<gene>
    <name evidence="9" type="ORF">HF295_01480</name>
</gene>
<evidence type="ECO:0000259" key="8">
    <source>
        <dbReference type="SMART" id="SM00363"/>
    </source>
</evidence>
<dbReference type="CDD" id="cd02869">
    <property type="entry name" value="PseudoU_synth_RluA_like"/>
    <property type="match status" value="1"/>
</dbReference>
<dbReference type="InterPro" id="IPR036986">
    <property type="entry name" value="S4_RNA-bd_sf"/>
</dbReference>
<evidence type="ECO:0000313" key="10">
    <source>
        <dbReference type="Proteomes" id="UP000512167"/>
    </source>
</evidence>
<evidence type="ECO:0000256" key="2">
    <source>
        <dbReference type="ARBA" id="ARBA00010876"/>
    </source>
</evidence>
<dbReference type="GO" id="GO:0003723">
    <property type="term" value="F:RNA binding"/>
    <property type="evidence" value="ECO:0007669"/>
    <property type="project" value="UniProtKB-KW"/>
</dbReference>
<dbReference type="KEGG" id="tbk:HF295_01480"/>
<dbReference type="InterPro" id="IPR002942">
    <property type="entry name" value="S4_RNA-bd"/>
</dbReference>
<dbReference type="PANTHER" id="PTHR21600">
    <property type="entry name" value="MITOCHONDRIAL RNA PSEUDOURIDINE SYNTHASE"/>
    <property type="match status" value="1"/>
</dbReference>
<dbReference type="EMBL" id="CP051151">
    <property type="protein sequence ID" value="QLY39602.1"/>
    <property type="molecule type" value="Genomic_DNA"/>
</dbReference>
<dbReference type="GO" id="GO:0000455">
    <property type="term" value="P:enzyme-directed rRNA pseudouridine synthesis"/>
    <property type="evidence" value="ECO:0007669"/>
    <property type="project" value="TreeGrafter"/>
</dbReference>
<dbReference type="Pfam" id="PF01479">
    <property type="entry name" value="S4"/>
    <property type="match status" value="1"/>
</dbReference>
<accession>A0A7L6N2C8</accession>
<dbReference type="SUPFAM" id="SSF55120">
    <property type="entry name" value="Pseudouridine synthase"/>
    <property type="match status" value="1"/>
</dbReference>
<dbReference type="InterPro" id="IPR020103">
    <property type="entry name" value="PsdUridine_synth_cat_dom_sf"/>
</dbReference>
<keyword evidence="3 6" id="KW-0694">RNA-binding</keyword>
<dbReference type="AlphaFoldDB" id="A0A7L6N2C8"/>
<dbReference type="PROSITE" id="PS01129">
    <property type="entry name" value="PSI_RLU"/>
    <property type="match status" value="1"/>
</dbReference>
<protein>
    <recommendedName>
        <fullName evidence="7">Pseudouridine synthase</fullName>
        <ecNumber evidence="7">5.4.99.-</ecNumber>
    </recommendedName>
</protein>
<name>A0A7L6N2C8_9MOLU</name>
<dbReference type="InterPro" id="IPR050188">
    <property type="entry name" value="RluA_PseudoU_synthase"/>
</dbReference>